<dbReference type="Gene3D" id="2.60.120.920">
    <property type="match status" value="1"/>
</dbReference>
<organism evidence="8 9">
    <name type="scientific">Mugilogobius chulae</name>
    <name type="common">yellowstripe goby</name>
    <dbReference type="NCBI Taxonomy" id="88201"/>
    <lineage>
        <taxon>Eukaryota</taxon>
        <taxon>Metazoa</taxon>
        <taxon>Chordata</taxon>
        <taxon>Craniata</taxon>
        <taxon>Vertebrata</taxon>
        <taxon>Euteleostomi</taxon>
        <taxon>Actinopterygii</taxon>
        <taxon>Neopterygii</taxon>
        <taxon>Teleostei</taxon>
        <taxon>Neoteleostei</taxon>
        <taxon>Acanthomorphata</taxon>
        <taxon>Gobiaria</taxon>
        <taxon>Gobiiformes</taxon>
        <taxon>Gobioidei</taxon>
        <taxon>Gobiidae</taxon>
        <taxon>Gobionellinae</taxon>
        <taxon>Mugilogobius</taxon>
    </lineage>
</organism>
<dbReference type="PANTHER" id="PTHR25465:SF31">
    <property type="entry name" value="RING-TYPE DOMAIN-CONTAINING PROTEIN"/>
    <property type="match status" value="1"/>
</dbReference>
<comment type="caution">
    <text evidence="8">The sequence shown here is derived from an EMBL/GenBank/DDBJ whole genome shotgun (WGS) entry which is preliminary data.</text>
</comment>
<feature type="compositionally biased region" description="Polar residues" evidence="5">
    <location>
        <begin position="304"/>
        <end position="315"/>
    </location>
</feature>
<dbReference type="SUPFAM" id="SSF49899">
    <property type="entry name" value="Concanavalin A-like lectins/glucanases"/>
    <property type="match status" value="1"/>
</dbReference>
<dbReference type="PROSITE" id="PS00518">
    <property type="entry name" value="ZF_RING_1"/>
    <property type="match status" value="1"/>
</dbReference>
<evidence type="ECO:0000259" key="7">
    <source>
        <dbReference type="PROSITE" id="PS50188"/>
    </source>
</evidence>
<evidence type="ECO:0000256" key="1">
    <source>
        <dbReference type="ARBA" id="ARBA00022723"/>
    </source>
</evidence>
<dbReference type="SMART" id="SM00184">
    <property type="entry name" value="RING"/>
    <property type="match status" value="1"/>
</dbReference>
<dbReference type="InterPro" id="IPR051051">
    <property type="entry name" value="E3_ubiq-ligase_TRIM/RNF"/>
</dbReference>
<reference evidence="9" key="1">
    <citation type="submission" date="2024-04" db="EMBL/GenBank/DDBJ databases">
        <title>Salinicola lusitanus LLJ914,a marine bacterium isolated from the Okinawa Trough.</title>
        <authorList>
            <person name="Li J."/>
        </authorList>
    </citation>
    <scope>NUCLEOTIDE SEQUENCE [LARGE SCALE GENOMIC DNA]</scope>
</reference>
<keyword evidence="3" id="KW-0862">Zinc</keyword>
<dbReference type="PANTHER" id="PTHR25465">
    <property type="entry name" value="B-BOX DOMAIN CONTAINING"/>
    <property type="match status" value="1"/>
</dbReference>
<feature type="domain" description="RING-type" evidence="6">
    <location>
        <begin position="117"/>
        <end position="157"/>
    </location>
</feature>
<evidence type="ECO:0000313" key="8">
    <source>
        <dbReference type="EMBL" id="KAK7916119.1"/>
    </source>
</evidence>
<dbReference type="GO" id="GO:0005737">
    <property type="term" value="C:cytoplasm"/>
    <property type="evidence" value="ECO:0007669"/>
    <property type="project" value="UniProtKB-ARBA"/>
</dbReference>
<feature type="region of interest" description="Disordered" evidence="5">
    <location>
        <begin position="1"/>
        <end position="42"/>
    </location>
</feature>
<dbReference type="InterPro" id="IPR003879">
    <property type="entry name" value="Butyrophylin_SPRY"/>
</dbReference>
<feature type="compositionally biased region" description="Polar residues" evidence="5">
    <location>
        <begin position="369"/>
        <end position="378"/>
    </location>
</feature>
<name>A0AAW0PCP6_9GOBI</name>
<dbReference type="InterPro" id="IPR001870">
    <property type="entry name" value="B30.2/SPRY"/>
</dbReference>
<dbReference type="Gene3D" id="3.30.40.10">
    <property type="entry name" value="Zinc/RING finger domain, C3HC4 (zinc finger)"/>
    <property type="match status" value="1"/>
</dbReference>
<dbReference type="PRINTS" id="PR01407">
    <property type="entry name" value="BUTYPHLNCDUF"/>
</dbReference>
<dbReference type="InterPro" id="IPR043136">
    <property type="entry name" value="B30.2/SPRY_sf"/>
</dbReference>
<dbReference type="InterPro" id="IPR006574">
    <property type="entry name" value="PRY"/>
</dbReference>
<evidence type="ECO:0000256" key="4">
    <source>
        <dbReference type="PROSITE-ProRule" id="PRU00175"/>
    </source>
</evidence>
<dbReference type="InterPro" id="IPR001841">
    <property type="entry name" value="Znf_RING"/>
</dbReference>
<keyword evidence="9" id="KW-1185">Reference proteome</keyword>
<feature type="compositionally biased region" description="Basic and acidic residues" evidence="5">
    <location>
        <begin position="521"/>
        <end position="546"/>
    </location>
</feature>
<keyword evidence="2 4" id="KW-0863">Zinc-finger</keyword>
<feature type="region of interest" description="Disordered" evidence="5">
    <location>
        <begin position="511"/>
        <end position="554"/>
    </location>
</feature>
<dbReference type="PROSITE" id="PS50089">
    <property type="entry name" value="ZF_RING_2"/>
    <property type="match status" value="1"/>
</dbReference>
<feature type="compositionally biased region" description="Basic and acidic residues" evidence="5">
    <location>
        <begin position="27"/>
        <end position="42"/>
    </location>
</feature>
<dbReference type="Pfam" id="PF13765">
    <property type="entry name" value="PRY"/>
    <property type="match status" value="1"/>
</dbReference>
<evidence type="ECO:0000313" key="9">
    <source>
        <dbReference type="Proteomes" id="UP001460270"/>
    </source>
</evidence>
<dbReference type="EMBL" id="JBBPFD010000008">
    <property type="protein sequence ID" value="KAK7916119.1"/>
    <property type="molecule type" value="Genomic_DNA"/>
</dbReference>
<dbReference type="InterPro" id="IPR013320">
    <property type="entry name" value="ConA-like_dom_sf"/>
</dbReference>
<evidence type="ECO:0000256" key="5">
    <source>
        <dbReference type="SAM" id="MobiDB-lite"/>
    </source>
</evidence>
<proteinExistence type="predicted"/>
<feature type="region of interest" description="Disordered" evidence="5">
    <location>
        <begin position="355"/>
        <end position="378"/>
    </location>
</feature>
<accession>A0AAW0PCP6</accession>
<feature type="compositionally biased region" description="Basic residues" evidence="5">
    <location>
        <begin position="13"/>
        <end position="26"/>
    </location>
</feature>
<dbReference type="InterPro" id="IPR017907">
    <property type="entry name" value="Znf_RING_CS"/>
</dbReference>
<feature type="domain" description="B30.2/SPRY" evidence="7">
    <location>
        <begin position="698"/>
        <end position="893"/>
    </location>
</feature>
<dbReference type="PROSITE" id="PS50188">
    <property type="entry name" value="B302_SPRY"/>
    <property type="match status" value="1"/>
</dbReference>
<feature type="region of interest" description="Disordered" evidence="5">
    <location>
        <begin position="303"/>
        <end position="332"/>
    </location>
</feature>
<dbReference type="Proteomes" id="UP001460270">
    <property type="component" value="Unassembled WGS sequence"/>
</dbReference>
<evidence type="ECO:0000256" key="3">
    <source>
        <dbReference type="ARBA" id="ARBA00022833"/>
    </source>
</evidence>
<gene>
    <name evidence="8" type="ORF">WMY93_011880</name>
</gene>
<sequence length="893" mass="100352">MKKKDRKRGERARVRRGRERRKRRGEKKREKGEESRRDKGRDGHWVSAALRLRNSARTCLFCHCRAHVTRKKTRRRNNKLSQPRPALQHLSGFKYDPQLLTMSSSSLSPPPDASFLCPTCLQLGSTPVPLPCGHSFCLPCLCAMDRGLDRHCCPECRQEYRPHNYHARNKETGLNLSAVESGKSQEHMGSDGSFGFHNKVQFLGLNVGSVGTFENPGTNQNIDKSNFITGLDKMTNISQNFLGFKDRNAKDVDKKKMDGTGSYGFQSKPHVLESGGNSSVRYFEHLEASQNLDELIGKLDEAANNGQTIPASKNSNAKDGREETKGSGSYGFQSKNPFLGLNDCSLLNLEQPETRRRVYRSSSVGGLDKSTQTGQNKSAFRVKLQQEEAAKKTSLLSSLEAENTISQQKMQEDSKDVEGIGNFQRQTSLLGQELSAGNETFQNKAIEETTACAAFDSELYNYLKSKVAEPKFNSNAAETPLVPISNQDVTMLVDVRSQEPSLDEQLSLGFQNKTTNLQANVEERDLERRESPVSEEDERKMSESKSKLASQASDLSDKLQKAETVLGRELAFEHNVTTANAKLRENATKLVEDLTSFAENYGKTITQLIEREFNPGEEIVRRRVEKASEFSKQIKRTMQEADDLLKEKNANVYASRIQSLESEMLKCNEENLLDETQEEVSFDLSKLCPELERLSGEFREKLGRVQRSLRSEFNPSEVTFDPETLHPNLVLSEDLKTVKFSPKKQPYEANAKRFSSFTQVLSAQSFSAGVHRWELQLDGAPWILGVCVASSLPRSGLPSALETLSSSWALMWNQNQLTAFDRSKGAPLQKTSQASRRLELRLDCDRGHLDFYNLSQTSGRSLIHRFKVQSKEPLSLAYRMLSGETNGRVTICS</sequence>
<protein>
    <submittedName>
        <fullName evidence="8">Uncharacterized protein</fullName>
    </submittedName>
</protein>
<dbReference type="InterPro" id="IPR013083">
    <property type="entry name" value="Znf_RING/FYVE/PHD"/>
</dbReference>
<dbReference type="AlphaFoldDB" id="A0AAW0PCP6"/>
<dbReference type="GO" id="GO:0008270">
    <property type="term" value="F:zinc ion binding"/>
    <property type="evidence" value="ECO:0007669"/>
    <property type="project" value="UniProtKB-KW"/>
</dbReference>
<feature type="compositionally biased region" description="Basic and acidic residues" evidence="5">
    <location>
        <begin position="316"/>
        <end position="325"/>
    </location>
</feature>
<evidence type="ECO:0000259" key="6">
    <source>
        <dbReference type="PROSITE" id="PS50089"/>
    </source>
</evidence>
<evidence type="ECO:0000256" key="2">
    <source>
        <dbReference type="ARBA" id="ARBA00022771"/>
    </source>
</evidence>
<keyword evidence="1" id="KW-0479">Metal-binding</keyword>
<dbReference type="SMART" id="SM00589">
    <property type="entry name" value="PRY"/>
    <property type="match status" value="1"/>
</dbReference>
<dbReference type="SUPFAM" id="SSF57850">
    <property type="entry name" value="RING/U-box"/>
    <property type="match status" value="1"/>
</dbReference>